<gene>
    <name evidence="2" type="ORF">LCGC14_0636220</name>
</gene>
<keyword evidence="1" id="KW-0812">Transmembrane</keyword>
<dbReference type="AlphaFoldDB" id="A0A0F9R5V1"/>
<organism evidence="2">
    <name type="scientific">marine sediment metagenome</name>
    <dbReference type="NCBI Taxonomy" id="412755"/>
    <lineage>
        <taxon>unclassified sequences</taxon>
        <taxon>metagenomes</taxon>
        <taxon>ecological metagenomes</taxon>
    </lineage>
</organism>
<feature type="transmembrane region" description="Helical" evidence="1">
    <location>
        <begin position="682"/>
        <end position="701"/>
    </location>
</feature>
<dbReference type="EMBL" id="LAZR01001133">
    <property type="protein sequence ID" value="KKN50124.1"/>
    <property type="molecule type" value="Genomic_DNA"/>
</dbReference>
<evidence type="ECO:0000313" key="2">
    <source>
        <dbReference type="EMBL" id="KKN50124.1"/>
    </source>
</evidence>
<keyword evidence="1" id="KW-0472">Membrane</keyword>
<protein>
    <submittedName>
        <fullName evidence="2">Uncharacterized protein</fullName>
    </submittedName>
</protein>
<reference evidence="2" key="1">
    <citation type="journal article" date="2015" name="Nature">
        <title>Complex archaea that bridge the gap between prokaryotes and eukaryotes.</title>
        <authorList>
            <person name="Spang A."/>
            <person name="Saw J.H."/>
            <person name="Jorgensen S.L."/>
            <person name="Zaremba-Niedzwiedzka K."/>
            <person name="Martijn J."/>
            <person name="Lind A.E."/>
            <person name="van Eijk R."/>
            <person name="Schleper C."/>
            <person name="Guy L."/>
            <person name="Ettema T.J."/>
        </authorList>
    </citation>
    <scope>NUCLEOTIDE SEQUENCE</scope>
</reference>
<accession>A0A0F9R5V1</accession>
<evidence type="ECO:0000256" key="1">
    <source>
        <dbReference type="SAM" id="Phobius"/>
    </source>
</evidence>
<dbReference type="InterPro" id="IPR028994">
    <property type="entry name" value="Integrin_alpha_N"/>
</dbReference>
<sequence length="765" mass="83877">MKLYIVYLMLLIFLIPSVIGIGTTRYPTAGGVDQDYSNEGRGSFLDILPADGIFDFDQFSKGLSGSEATPIIDDFDNNSISEMIIMDEDTVRAYQNKELDIIGAVFDIGDNPADVSNILSFDIDGDGFNEIIFLALNVNSSNDVLFILNFTQSDGIQLEKRFTVLTDVTHPMIGCRASNECIMTVTSRSTVDAVNPFTAFHNAFSFDSTGLTSGETTIFSESQPSSDAIALCSPRDKKVVVDDFDGDGNLEYIISMGLKEDSGGATAEWHIFWLDNLTVELTGFEPENVPELVTGGCTGTNSLTNSFTSPISAELFSGEANKESCIGAQSSDDDFRIFCLSGSDGSTVDEYPEELSLLEADGNIISNIVLGNFIPDSPNDQDVCVMGFDSVDNEYELLCGSDKRTGVIFSHRVYGFPFEELGFNISFDVKEQHHLIHGVQFSNELTESVDLEEILSTYGIFKIDFTPANLVRIFDPQTTRGVNLAIDLEKFGQDDIISMTETNIFYFDDRGKNNPAVIVDIEYIPCPVDTLIQINTTMQVKVTARDTNTIALGFDNINFDTSAYFGDGNQQNRSLPDISTNPISGEAVVIYTPRFEMNKTITNGIIRTQIQDTNLTEADVEEQLFSVAQQGLTFEDGVSCIVEVELIAAAEVEEPLLNITADALANEGIIGFVEGGSNQFKVSPLVFVLILMLAYTIAVFTTKDKTNDSMITMNKVIFMIVGNAFIFIIGTIIGAISFGIMLVIIILAIFSVVLWARRQFTGNQM</sequence>
<comment type="caution">
    <text evidence="2">The sequence shown here is derived from an EMBL/GenBank/DDBJ whole genome shotgun (WGS) entry which is preliminary data.</text>
</comment>
<name>A0A0F9R5V1_9ZZZZ</name>
<dbReference type="SUPFAM" id="SSF69318">
    <property type="entry name" value="Integrin alpha N-terminal domain"/>
    <property type="match status" value="1"/>
</dbReference>
<proteinExistence type="predicted"/>
<feature type="transmembrane region" description="Helical" evidence="1">
    <location>
        <begin position="713"/>
        <end position="732"/>
    </location>
</feature>
<feature type="transmembrane region" description="Helical" evidence="1">
    <location>
        <begin position="738"/>
        <end position="756"/>
    </location>
</feature>
<keyword evidence="1" id="KW-1133">Transmembrane helix</keyword>